<evidence type="ECO:0000313" key="2">
    <source>
        <dbReference type="Proteomes" id="UP001187192"/>
    </source>
</evidence>
<gene>
    <name evidence="1" type="ORF">TIFTF001_055200</name>
</gene>
<dbReference type="Proteomes" id="UP001187192">
    <property type="component" value="Unassembled WGS sequence"/>
</dbReference>
<dbReference type="AlphaFoldDB" id="A0AA88ECM8"/>
<comment type="caution">
    <text evidence="1">The sequence shown here is derived from an EMBL/GenBank/DDBJ whole genome shotgun (WGS) entry which is preliminary data.</text>
</comment>
<evidence type="ECO:0000313" key="1">
    <source>
        <dbReference type="EMBL" id="GMN71940.1"/>
    </source>
</evidence>
<organism evidence="1 2">
    <name type="scientific">Ficus carica</name>
    <name type="common">Common fig</name>
    <dbReference type="NCBI Taxonomy" id="3494"/>
    <lineage>
        <taxon>Eukaryota</taxon>
        <taxon>Viridiplantae</taxon>
        <taxon>Streptophyta</taxon>
        <taxon>Embryophyta</taxon>
        <taxon>Tracheophyta</taxon>
        <taxon>Spermatophyta</taxon>
        <taxon>Magnoliopsida</taxon>
        <taxon>eudicotyledons</taxon>
        <taxon>Gunneridae</taxon>
        <taxon>Pentapetalae</taxon>
        <taxon>rosids</taxon>
        <taxon>fabids</taxon>
        <taxon>Rosales</taxon>
        <taxon>Moraceae</taxon>
        <taxon>Ficeae</taxon>
        <taxon>Ficus</taxon>
    </lineage>
</organism>
<feature type="non-terminal residue" evidence="1">
    <location>
        <position position="1"/>
    </location>
</feature>
<proteinExistence type="predicted"/>
<name>A0AA88ECM8_FICCA</name>
<keyword evidence="2" id="KW-1185">Reference proteome</keyword>
<reference evidence="1" key="1">
    <citation type="submission" date="2023-07" db="EMBL/GenBank/DDBJ databases">
        <title>draft genome sequence of fig (Ficus carica).</title>
        <authorList>
            <person name="Takahashi T."/>
            <person name="Nishimura K."/>
        </authorList>
    </citation>
    <scope>NUCLEOTIDE SEQUENCE</scope>
</reference>
<accession>A0AA88ECM8</accession>
<sequence length="141" mass="16026">MVGPCCPCHRPFPADNRTVAGHTTPTTLHHLTPDIRYMSLYLSLSLLRCHPPPTDQTDIVSATYTSTNDLYSCPPHHPNSRARGTRIVEVKYPYIRSMFTHWDHSEYDPSGSTKDPNLWEIPINKGVPHYLRHPTNVSLIP</sequence>
<dbReference type="EMBL" id="BTGU01016664">
    <property type="protein sequence ID" value="GMN71940.1"/>
    <property type="molecule type" value="Genomic_DNA"/>
</dbReference>
<protein>
    <submittedName>
        <fullName evidence="1">Uncharacterized protein</fullName>
    </submittedName>
</protein>